<dbReference type="Proteomes" id="UP001497382">
    <property type="component" value="Unassembled WGS sequence"/>
</dbReference>
<dbReference type="EMBL" id="CAXIEN010000077">
    <property type="protein sequence ID" value="CAL1274430.1"/>
    <property type="molecule type" value="Genomic_DNA"/>
</dbReference>
<dbReference type="CDD" id="cd00086">
    <property type="entry name" value="homeodomain"/>
    <property type="match status" value="1"/>
</dbReference>
<dbReference type="SMART" id="SM00389">
    <property type="entry name" value="HOX"/>
    <property type="match status" value="1"/>
</dbReference>
<sequence length="78" mass="8832">GSERKQLSQILGLSETQVKVWFQNRRTKHKRQKQDGQSCSQKTNDKDCLDSRETSSDEPSTSDDDDDEEIGSCKTAIP</sequence>
<comment type="caution">
    <text evidence="9">The sequence shown here is derived from an EMBL/GenBank/DDBJ whole genome shotgun (WGS) entry which is preliminary data.</text>
</comment>
<dbReference type="InterPro" id="IPR000047">
    <property type="entry name" value="HTH_motif"/>
</dbReference>
<dbReference type="GO" id="GO:0003677">
    <property type="term" value="F:DNA binding"/>
    <property type="evidence" value="ECO:0007669"/>
    <property type="project" value="UniProtKB-UniRule"/>
</dbReference>
<feature type="DNA-binding region" description="Homeobox" evidence="5">
    <location>
        <begin position="3"/>
        <end position="33"/>
    </location>
</feature>
<gene>
    <name evidence="9" type="ORF">LARSCL_LOCUS7457</name>
</gene>
<dbReference type="SUPFAM" id="SSF46689">
    <property type="entry name" value="Homeodomain-like"/>
    <property type="match status" value="1"/>
</dbReference>
<dbReference type="GO" id="GO:0000981">
    <property type="term" value="F:DNA-binding transcription factor activity, RNA polymerase II-specific"/>
    <property type="evidence" value="ECO:0007669"/>
    <property type="project" value="InterPro"/>
</dbReference>
<feature type="domain" description="Homeobox" evidence="8">
    <location>
        <begin position="1"/>
        <end position="32"/>
    </location>
</feature>
<feature type="region of interest" description="Disordered" evidence="7">
    <location>
        <begin position="24"/>
        <end position="78"/>
    </location>
</feature>
<feature type="non-terminal residue" evidence="9">
    <location>
        <position position="1"/>
    </location>
</feature>
<evidence type="ECO:0000256" key="6">
    <source>
        <dbReference type="RuleBase" id="RU000682"/>
    </source>
</evidence>
<name>A0AAV1ZRG1_9ARAC</name>
<protein>
    <recommendedName>
        <fullName evidence="8">Homeobox domain-containing protein</fullName>
    </recommendedName>
</protein>
<dbReference type="Pfam" id="PF00046">
    <property type="entry name" value="Homeodomain"/>
    <property type="match status" value="1"/>
</dbReference>
<dbReference type="InterPro" id="IPR017970">
    <property type="entry name" value="Homeobox_CS"/>
</dbReference>
<organism evidence="9 10">
    <name type="scientific">Larinioides sclopetarius</name>
    <dbReference type="NCBI Taxonomy" id="280406"/>
    <lineage>
        <taxon>Eukaryota</taxon>
        <taxon>Metazoa</taxon>
        <taxon>Ecdysozoa</taxon>
        <taxon>Arthropoda</taxon>
        <taxon>Chelicerata</taxon>
        <taxon>Arachnida</taxon>
        <taxon>Araneae</taxon>
        <taxon>Araneomorphae</taxon>
        <taxon>Entelegynae</taxon>
        <taxon>Araneoidea</taxon>
        <taxon>Araneidae</taxon>
        <taxon>Larinioides</taxon>
    </lineage>
</organism>
<evidence type="ECO:0000259" key="8">
    <source>
        <dbReference type="PROSITE" id="PS50071"/>
    </source>
</evidence>
<evidence type="ECO:0000256" key="4">
    <source>
        <dbReference type="ARBA" id="ARBA00023242"/>
    </source>
</evidence>
<keyword evidence="3 5" id="KW-0371">Homeobox</keyword>
<feature type="non-terminal residue" evidence="9">
    <location>
        <position position="78"/>
    </location>
</feature>
<reference evidence="9 10" key="1">
    <citation type="submission" date="2024-04" db="EMBL/GenBank/DDBJ databases">
        <authorList>
            <person name="Rising A."/>
            <person name="Reimegard J."/>
            <person name="Sonavane S."/>
            <person name="Akerstrom W."/>
            <person name="Nylinder S."/>
            <person name="Hedman E."/>
            <person name="Kallberg Y."/>
        </authorList>
    </citation>
    <scope>NUCLEOTIDE SEQUENCE [LARGE SCALE GENOMIC DNA]</scope>
</reference>
<dbReference type="InterPro" id="IPR009057">
    <property type="entry name" value="Homeodomain-like_sf"/>
</dbReference>
<dbReference type="AlphaFoldDB" id="A0AAV1ZRG1"/>
<feature type="compositionally biased region" description="Basic and acidic residues" evidence="7">
    <location>
        <begin position="43"/>
        <end position="55"/>
    </location>
</feature>
<dbReference type="Gene3D" id="1.10.10.60">
    <property type="entry name" value="Homeodomain-like"/>
    <property type="match status" value="1"/>
</dbReference>
<evidence type="ECO:0000313" key="10">
    <source>
        <dbReference type="Proteomes" id="UP001497382"/>
    </source>
</evidence>
<proteinExistence type="predicted"/>
<dbReference type="InterPro" id="IPR050848">
    <property type="entry name" value="Homeobox_TF"/>
</dbReference>
<keyword evidence="2 5" id="KW-0238">DNA-binding</keyword>
<feature type="compositionally biased region" description="Acidic residues" evidence="7">
    <location>
        <begin position="60"/>
        <end position="70"/>
    </location>
</feature>
<dbReference type="GO" id="GO:0005634">
    <property type="term" value="C:nucleus"/>
    <property type="evidence" value="ECO:0007669"/>
    <property type="project" value="UniProtKB-SubCell"/>
</dbReference>
<keyword evidence="10" id="KW-1185">Reference proteome</keyword>
<dbReference type="InterPro" id="IPR001356">
    <property type="entry name" value="HD"/>
</dbReference>
<accession>A0AAV1ZRG1</accession>
<dbReference type="PANTHER" id="PTHR24333:SF5">
    <property type="entry name" value="VENT HOMEOBOX"/>
    <property type="match status" value="1"/>
</dbReference>
<evidence type="ECO:0000313" key="9">
    <source>
        <dbReference type="EMBL" id="CAL1274430.1"/>
    </source>
</evidence>
<evidence type="ECO:0000256" key="1">
    <source>
        <dbReference type="ARBA" id="ARBA00004123"/>
    </source>
</evidence>
<keyword evidence="4 5" id="KW-0539">Nucleus</keyword>
<dbReference type="PANTHER" id="PTHR24333">
    <property type="entry name" value="HOMEO BOX HB9 LIKE A-RELATED"/>
    <property type="match status" value="1"/>
</dbReference>
<evidence type="ECO:0000256" key="2">
    <source>
        <dbReference type="ARBA" id="ARBA00023125"/>
    </source>
</evidence>
<comment type="subcellular location">
    <subcellularLocation>
        <location evidence="1 5 6">Nucleus</location>
    </subcellularLocation>
</comment>
<evidence type="ECO:0000256" key="7">
    <source>
        <dbReference type="SAM" id="MobiDB-lite"/>
    </source>
</evidence>
<dbReference type="PROSITE" id="PS50071">
    <property type="entry name" value="HOMEOBOX_2"/>
    <property type="match status" value="1"/>
</dbReference>
<evidence type="ECO:0000256" key="3">
    <source>
        <dbReference type="ARBA" id="ARBA00023155"/>
    </source>
</evidence>
<dbReference type="PRINTS" id="PR00031">
    <property type="entry name" value="HTHREPRESSR"/>
</dbReference>
<dbReference type="PROSITE" id="PS00027">
    <property type="entry name" value="HOMEOBOX_1"/>
    <property type="match status" value="1"/>
</dbReference>
<evidence type="ECO:0000256" key="5">
    <source>
        <dbReference type="PROSITE-ProRule" id="PRU00108"/>
    </source>
</evidence>